<accession>A0A9W8MQ36</accession>
<feature type="chain" id="PRO_5040739595" description="Peptidase A1 domain-containing protein" evidence="2">
    <location>
        <begin position="28"/>
        <end position="134"/>
    </location>
</feature>
<evidence type="ECO:0000259" key="3">
    <source>
        <dbReference type="PROSITE" id="PS51767"/>
    </source>
</evidence>
<keyword evidence="2" id="KW-0732">Signal</keyword>
<comment type="caution">
    <text evidence="4">The sequence shown here is derived from an EMBL/GenBank/DDBJ whole genome shotgun (WGS) entry which is preliminary data.</text>
</comment>
<dbReference type="Pfam" id="PF00026">
    <property type="entry name" value="Asp"/>
    <property type="match status" value="1"/>
</dbReference>
<feature type="region of interest" description="Disordered" evidence="1">
    <location>
        <begin position="29"/>
        <end position="53"/>
    </location>
</feature>
<organism evidence="4 5">
    <name type="scientific">Agrocybe chaxingu</name>
    <dbReference type="NCBI Taxonomy" id="84603"/>
    <lineage>
        <taxon>Eukaryota</taxon>
        <taxon>Fungi</taxon>
        <taxon>Dikarya</taxon>
        <taxon>Basidiomycota</taxon>
        <taxon>Agaricomycotina</taxon>
        <taxon>Agaricomycetes</taxon>
        <taxon>Agaricomycetidae</taxon>
        <taxon>Agaricales</taxon>
        <taxon>Agaricineae</taxon>
        <taxon>Strophariaceae</taxon>
        <taxon>Agrocybe</taxon>
    </lineage>
</organism>
<name>A0A9W8MQ36_9AGAR</name>
<evidence type="ECO:0000313" key="4">
    <source>
        <dbReference type="EMBL" id="KAJ3491416.1"/>
    </source>
</evidence>
<gene>
    <name evidence="4" type="ORF">NLJ89_g11336</name>
</gene>
<sequence>MLLPSSSTSFCLAASAVAVSLSLPAAAAPQINAPSGSSMALRRRTPSPKTAEEWGVWAKAHREGLQAKYGNKMSKRGTGTNLLTNQNGDSSYFGSLAIGTPPVSYNVILDTGSAYVHPSSLIPSSSNLLPATSG</sequence>
<dbReference type="EMBL" id="JANKHO010002539">
    <property type="protein sequence ID" value="KAJ3491416.1"/>
    <property type="molecule type" value="Genomic_DNA"/>
</dbReference>
<dbReference type="AlphaFoldDB" id="A0A9W8MQ36"/>
<dbReference type="SUPFAM" id="SSF50630">
    <property type="entry name" value="Acid proteases"/>
    <property type="match status" value="1"/>
</dbReference>
<dbReference type="Proteomes" id="UP001148786">
    <property type="component" value="Unassembled WGS sequence"/>
</dbReference>
<keyword evidence="5" id="KW-1185">Reference proteome</keyword>
<protein>
    <recommendedName>
        <fullName evidence="3">Peptidase A1 domain-containing protein</fullName>
    </recommendedName>
</protein>
<feature type="signal peptide" evidence="2">
    <location>
        <begin position="1"/>
        <end position="27"/>
    </location>
</feature>
<dbReference type="PROSITE" id="PS51767">
    <property type="entry name" value="PEPTIDASE_A1"/>
    <property type="match status" value="1"/>
</dbReference>
<proteinExistence type="predicted"/>
<reference evidence="4" key="1">
    <citation type="submission" date="2022-07" db="EMBL/GenBank/DDBJ databases">
        <title>Genome Sequence of Agrocybe chaxingu.</title>
        <authorList>
            <person name="Buettner E."/>
        </authorList>
    </citation>
    <scope>NUCLEOTIDE SEQUENCE</scope>
    <source>
        <strain evidence="4">MP-N11</strain>
    </source>
</reference>
<dbReference type="InterPro" id="IPR033121">
    <property type="entry name" value="PEPTIDASE_A1"/>
</dbReference>
<evidence type="ECO:0000256" key="2">
    <source>
        <dbReference type="SAM" id="SignalP"/>
    </source>
</evidence>
<dbReference type="OrthoDB" id="771136at2759"/>
<feature type="domain" description="Peptidase A1" evidence="3">
    <location>
        <begin position="92"/>
        <end position="134"/>
    </location>
</feature>
<evidence type="ECO:0000313" key="5">
    <source>
        <dbReference type="Proteomes" id="UP001148786"/>
    </source>
</evidence>
<evidence type="ECO:0000256" key="1">
    <source>
        <dbReference type="SAM" id="MobiDB-lite"/>
    </source>
</evidence>
<dbReference type="InterPro" id="IPR021109">
    <property type="entry name" value="Peptidase_aspartic_dom_sf"/>
</dbReference>
<dbReference type="Gene3D" id="2.40.70.10">
    <property type="entry name" value="Acid Proteases"/>
    <property type="match status" value="1"/>
</dbReference>